<dbReference type="RefSeq" id="WP_138662165.1">
    <property type="nucleotide sequence ID" value="NZ_VANS01000002.1"/>
</dbReference>
<dbReference type="GO" id="GO:0000166">
    <property type="term" value="F:nucleotide binding"/>
    <property type="evidence" value="ECO:0007669"/>
    <property type="project" value="UniProtKB-KW"/>
</dbReference>
<dbReference type="Gene3D" id="1.10.3090.10">
    <property type="entry name" value="cca-adding enzyme, domain 2"/>
    <property type="match status" value="1"/>
</dbReference>
<keyword evidence="12" id="KW-1185">Reference proteome</keyword>
<evidence type="ECO:0000256" key="1">
    <source>
        <dbReference type="ARBA" id="ARBA00001946"/>
    </source>
</evidence>
<dbReference type="InterPro" id="IPR002646">
    <property type="entry name" value="PolA_pol_head_dom"/>
</dbReference>
<evidence type="ECO:0000256" key="4">
    <source>
        <dbReference type="ARBA" id="ARBA00022695"/>
    </source>
</evidence>
<evidence type="ECO:0000313" key="12">
    <source>
        <dbReference type="Proteomes" id="UP000309550"/>
    </source>
</evidence>
<feature type="domain" description="tRNA nucleotidyltransferase/poly(A) polymerase RNA and SrmB- binding" evidence="10">
    <location>
        <begin position="191"/>
        <end position="247"/>
    </location>
</feature>
<reference evidence="11 12" key="1">
    <citation type="submission" date="2019-05" db="EMBL/GenBank/DDBJ databases">
        <title>Sulfitobacter sabulilitoris sp. nov., isolated from a marine sand.</title>
        <authorList>
            <person name="Yoon J.-H."/>
        </authorList>
    </citation>
    <scope>NUCLEOTIDE SEQUENCE [LARGE SCALE GENOMIC DNA]</scope>
    <source>
        <strain evidence="11 12">HSMS-29</strain>
    </source>
</reference>
<dbReference type="InterPro" id="IPR043519">
    <property type="entry name" value="NT_sf"/>
</dbReference>
<dbReference type="GO" id="GO:0008033">
    <property type="term" value="P:tRNA processing"/>
    <property type="evidence" value="ECO:0007669"/>
    <property type="project" value="UniProtKB-KW"/>
</dbReference>
<keyword evidence="3" id="KW-0819">tRNA processing</keyword>
<comment type="similarity">
    <text evidence="8">Belongs to the tRNA nucleotidyltransferase/poly(A) polymerase family.</text>
</comment>
<evidence type="ECO:0000259" key="10">
    <source>
        <dbReference type="Pfam" id="PF12627"/>
    </source>
</evidence>
<evidence type="ECO:0000256" key="7">
    <source>
        <dbReference type="ARBA" id="ARBA00022842"/>
    </source>
</evidence>
<dbReference type="Pfam" id="PF12627">
    <property type="entry name" value="PolyA_pol_RNAbd"/>
    <property type="match status" value="1"/>
</dbReference>
<dbReference type="GO" id="GO:0000049">
    <property type="term" value="F:tRNA binding"/>
    <property type="evidence" value="ECO:0007669"/>
    <property type="project" value="TreeGrafter"/>
</dbReference>
<name>A0A5S3PEZ3_9RHOB</name>
<dbReference type="OrthoDB" id="9805698at2"/>
<keyword evidence="6" id="KW-0547">Nucleotide-binding</keyword>
<feature type="domain" description="Poly A polymerase head" evidence="9">
    <location>
        <begin position="37"/>
        <end position="157"/>
    </location>
</feature>
<dbReference type="SUPFAM" id="SSF81891">
    <property type="entry name" value="Poly A polymerase C-terminal region-like"/>
    <property type="match status" value="1"/>
</dbReference>
<dbReference type="GO" id="GO:0046872">
    <property type="term" value="F:metal ion binding"/>
    <property type="evidence" value="ECO:0007669"/>
    <property type="project" value="UniProtKB-KW"/>
</dbReference>
<accession>A0A5S3PEZ3</accession>
<dbReference type="AlphaFoldDB" id="A0A5S3PEZ3"/>
<evidence type="ECO:0000313" key="11">
    <source>
        <dbReference type="EMBL" id="TMM52624.1"/>
    </source>
</evidence>
<dbReference type="GO" id="GO:0016779">
    <property type="term" value="F:nucleotidyltransferase activity"/>
    <property type="evidence" value="ECO:0007669"/>
    <property type="project" value="UniProtKB-KW"/>
</dbReference>
<dbReference type="Proteomes" id="UP000309550">
    <property type="component" value="Unassembled WGS sequence"/>
</dbReference>
<sequence>MDRPNDPLIPAYTPWLHDPHAQAVCDAIASGGYQILFVGGCVRNALLGRSISDVDLATDAHPDRVCELATKAGLKAVPTGIEHGTITVVAGGTGFEVTTFRRDVETDGRRAVVMFSDRIEDDARRRDFTMNALYARPDGTVVDPLGGLPDLRAGRVRFIENADDRITEDYLRILRYFRFHAWYANPENGFDPDALDAISRNSSGLESLSAERIGAEICKLLSAPDPVSAVAQMRQTGALVAVLPGSDDTLLGPVVHLEPSLEIAPDCCFRLAVLGGEQVTARLRLSKADARQIEQYRAAFAEGRGLDEVAYRSGGDVARKVAIFRAALANRPVDATEIAQIDTGAAARFPVTAKDLMPGYKGKALGDRLDFLERRWIASGFRLTRDDLLTMG</sequence>
<dbReference type="CDD" id="cd05398">
    <property type="entry name" value="NT_ClassII-CCAase"/>
    <property type="match status" value="1"/>
</dbReference>
<proteinExistence type="inferred from homology"/>
<keyword evidence="2 8" id="KW-0808">Transferase</keyword>
<keyword evidence="5" id="KW-0479">Metal-binding</keyword>
<comment type="cofactor">
    <cofactor evidence="1">
        <name>Mg(2+)</name>
        <dbReference type="ChEBI" id="CHEBI:18420"/>
    </cofactor>
</comment>
<evidence type="ECO:0000256" key="5">
    <source>
        <dbReference type="ARBA" id="ARBA00022723"/>
    </source>
</evidence>
<keyword evidence="8" id="KW-0694">RNA-binding</keyword>
<keyword evidence="4" id="KW-0548">Nucleotidyltransferase</keyword>
<comment type="caution">
    <text evidence="11">The sequence shown here is derived from an EMBL/GenBank/DDBJ whole genome shotgun (WGS) entry which is preliminary data.</text>
</comment>
<organism evidence="11 12">
    <name type="scientific">Sulfitobacter sabulilitoris</name>
    <dbReference type="NCBI Taxonomy" id="2562655"/>
    <lineage>
        <taxon>Bacteria</taxon>
        <taxon>Pseudomonadati</taxon>
        <taxon>Pseudomonadota</taxon>
        <taxon>Alphaproteobacteria</taxon>
        <taxon>Rhodobacterales</taxon>
        <taxon>Roseobacteraceae</taxon>
        <taxon>Sulfitobacter</taxon>
    </lineage>
</organism>
<protein>
    <submittedName>
        <fullName evidence="11">CCA tRNA nucleotidyltransferase</fullName>
    </submittedName>
</protein>
<dbReference type="Pfam" id="PF01743">
    <property type="entry name" value="PolyA_pol"/>
    <property type="match status" value="1"/>
</dbReference>
<evidence type="ECO:0000259" key="9">
    <source>
        <dbReference type="Pfam" id="PF01743"/>
    </source>
</evidence>
<evidence type="ECO:0000256" key="3">
    <source>
        <dbReference type="ARBA" id="ARBA00022694"/>
    </source>
</evidence>
<evidence type="ECO:0000256" key="8">
    <source>
        <dbReference type="RuleBase" id="RU003953"/>
    </source>
</evidence>
<keyword evidence="7" id="KW-0460">Magnesium</keyword>
<evidence type="ECO:0000256" key="6">
    <source>
        <dbReference type="ARBA" id="ARBA00022741"/>
    </source>
</evidence>
<dbReference type="PANTHER" id="PTHR46173:SF1">
    <property type="entry name" value="CCA TRNA NUCLEOTIDYLTRANSFERASE 1, MITOCHONDRIAL"/>
    <property type="match status" value="1"/>
</dbReference>
<dbReference type="EMBL" id="VANS01000002">
    <property type="protein sequence ID" value="TMM52624.1"/>
    <property type="molecule type" value="Genomic_DNA"/>
</dbReference>
<evidence type="ECO:0000256" key="2">
    <source>
        <dbReference type="ARBA" id="ARBA00022679"/>
    </source>
</evidence>
<dbReference type="PANTHER" id="PTHR46173">
    <property type="entry name" value="CCA TRNA NUCLEOTIDYLTRANSFERASE 1, MITOCHONDRIAL"/>
    <property type="match status" value="1"/>
</dbReference>
<gene>
    <name evidence="11" type="ORF">FDT80_10135</name>
</gene>
<dbReference type="InterPro" id="IPR032828">
    <property type="entry name" value="PolyA_RNA-bd"/>
</dbReference>
<dbReference type="SUPFAM" id="SSF81301">
    <property type="entry name" value="Nucleotidyltransferase"/>
    <property type="match status" value="1"/>
</dbReference>
<dbReference type="Gene3D" id="3.30.460.10">
    <property type="entry name" value="Beta Polymerase, domain 2"/>
    <property type="match status" value="1"/>
</dbReference>
<dbReference type="InterPro" id="IPR050264">
    <property type="entry name" value="Bact_CCA-adding_enz_type3_sf"/>
</dbReference>